<dbReference type="Pfam" id="PF01728">
    <property type="entry name" value="FtsJ"/>
    <property type="match status" value="2"/>
</dbReference>
<sequence>LRRIGVRHVVDLCAAPGSWSQVLSKNVYFAEEDEEKRKDIRIVAVDLQPMSPLPGVTQLQGDITEALNIATYVLKENGTFVAKIFRARDITLLYAQLKFFFKQVHCVKPRSSRQSSCEAFVVCKEFCLPEGYTPTMKNPMLAPDYDAEVNSLTGPNRILVPFLACGDLSGWDSDRTYGLELPELLDDGERERYTYKPVVQPPTQPAYKKACELKKAGKLAKPEVKDPFMECDVPSKKETSKKESENAGNLGIADELAEAFAECFAFIEDS</sequence>
<feature type="domain" description="Ribosomal RNA methyltransferase FtsJ" evidence="4">
    <location>
        <begin position="66"/>
        <end position="126"/>
    </location>
</feature>
<keyword evidence="3" id="KW-0949">S-adenosyl-L-methionine</keyword>
<dbReference type="PANTHER" id="PTHR10920:SF12">
    <property type="entry name" value="TRNA (CYTIDINE(32)_GUANOSINE(34)-2'-O)-METHYLTRANSFERASE-RELATED"/>
    <property type="match status" value="1"/>
</dbReference>
<evidence type="ECO:0000256" key="2">
    <source>
        <dbReference type="ARBA" id="ARBA00022679"/>
    </source>
</evidence>
<name>A0A183E0G0_9BILA</name>
<evidence type="ECO:0000256" key="3">
    <source>
        <dbReference type="ARBA" id="ARBA00022691"/>
    </source>
</evidence>
<reference evidence="5" key="1">
    <citation type="submission" date="2016-06" db="UniProtKB">
        <authorList>
            <consortium name="WormBaseParasite"/>
        </authorList>
    </citation>
    <scope>IDENTIFICATION</scope>
</reference>
<dbReference type="GO" id="GO:0030488">
    <property type="term" value="P:tRNA methylation"/>
    <property type="evidence" value="ECO:0007669"/>
    <property type="project" value="TreeGrafter"/>
</dbReference>
<evidence type="ECO:0000259" key="4">
    <source>
        <dbReference type="Pfam" id="PF01728"/>
    </source>
</evidence>
<dbReference type="GO" id="GO:0005737">
    <property type="term" value="C:cytoplasm"/>
    <property type="evidence" value="ECO:0007669"/>
    <property type="project" value="TreeGrafter"/>
</dbReference>
<dbReference type="SUPFAM" id="SSF53335">
    <property type="entry name" value="S-adenosyl-L-methionine-dependent methyltransferases"/>
    <property type="match status" value="1"/>
</dbReference>
<dbReference type="PANTHER" id="PTHR10920">
    <property type="entry name" value="RIBOSOMAL RNA METHYLTRANSFERASE"/>
    <property type="match status" value="1"/>
</dbReference>
<feature type="domain" description="Ribosomal RNA methyltransferase FtsJ" evidence="4">
    <location>
        <begin position="7"/>
        <end position="65"/>
    </location>
</feature>
<dbReference type="WBParaSite" id="GPUH_0001447001-mRNA-1">
    <property type="protein sequence ID" value="GPUH_0001447001-mRNA-1"/>
    <property type="gene ID" value="GPUH_0001447001"/>
</dbReference>
<evidence type="ECO:0000256" key="1">
    <source>
        <dbReference type="ARBA" id="ARBA00022603"/>
    </source>
</evidence>
<dbReference type="Gene3D" id="3.40.50.150">
    <property type="entry name" value="Vaccinia Virus protein VP39"/>
    <property type="match status" value="2"/>
</dbReference>
<dbReference type="AlphaFoldDB" id="A0A183E0G0"/>
<evidence type="ECO:0000313" key="5">
    <source>
        <dbReference type="WBParaSite" id="GPUH_0001447001-mRNA-1"/>
    </source>
</evidence>
<dbReference type="InterPro" id="IPR050082">
    <property type="entry name" value="RNA_methyltr_RlmE"/>
</dbReference>
<keyword evidence="1" id="KW-0489">Methyltransferase</keyword>
<dbReference type="GO" id="GO:0008175">
    <property type="term" value="F:tRNA methyltransferase activity"/>
    <property type="evidence" value="ECO:0007669"/>
    <property type="project" value="TreeGrafter"/>
</dbReference>
<protein>
    <submittedName>
        <fullName evidence="5">FtsJ domain-containing protein</fullName>
    </submittedName>
</protein>
<keyword evidence="2" id="KW-0808">Transferase</keyword>
<proteinExistence type="predicted"/>
<organism evidence="5">
    <name type="scientific">Gongylonema pulchrum</name>
    <dbReference type="NCBI Taxonomy" id="637853"/>
    <lineage>
        <taxon>Eukaryota</taxon>
        <taxon>Metazoa</taxon>
        <taxon>Ecdysozoa</taxon>
        <taxon>Nematoda</taxon>
        <taxon>Chromadorea</taxon>
        <taxon>Rhabditida</taxon>
        <taxon>Spirurina</taxon>
        <taxon>Spiruromorpha</taxon>
        <taxon>Spiruroidea</taxon>
        <taxon>Gongylonematidae</taxon>
        <taxon>Gongylonema</taxon>
    </lineage>
</organism>
<accession>A0A183E0G0</accession>
<dbReference type="InterPro" id="IPR029063">
    <property type="entry name" value="SAM-dependent_MTases_sf"/>
</dbReference>
<dbReference type="GO" id="GO:0002181">
    <property type="term" value="P:cytoplasmic translation"/>
    <property type="evidence" value="ECO:0007669"/>
    <property type="project" value="TreeGrafter"/>
</dbReference>
<dbReference type="InterPro" id="IPR002877">
    <property type="entry name" value="RNA_MeTrfase_FtsJ_dom"/>
</dbReference>